<dbReference type="CDD" id="cd00082">
    <property type="entry name" value="HisKA"/>
    <property type="match status" value="1"/>
</dbReference>
<feature type="modified residue" description="4-aspartylphosphate" evidence="7">
    <location>
        <position position="839"/>
    </location>
</feature>
<dbReference type="InterPro" id="IPR018062">
    <property type="entry name" value="HTH_AraC-typ_CS"/>
</dbReference>
<keyword evidence="5" id="KW-0238">DNA-binding</keyword>
<dbReference type="InterPro" id="IPR001789">
    <property type="entry name" value="Sig_transdc_resp-reg_receiver"/>
</dbReference>
<dbReference type="InterPro" id="IPR009057">
    <property type="entry name" value="Homeodomain-like_sf"/>
</dbReference>
<dbReference type="SMART" id="SM00387">
    <property type="entry name" value="HATPase_c"/>
    <property type="match status" value="1"/>
</dbReference>
<dbReference type="SMART" id="SM00342">
    <property type="entry name" value="HTH_ARAC"/>
    <property type="match status" value="1"/>
</dbReference>
<name>A0ABT0HVF0_9BACT</name>
<dbReference type="InterPro" id="IPR036890">
    <property type="entry name" value="HATPase_C_sf"/>
</dbReference>
<protein>
    <recommendedName>
        <fullName evidence="2">histidine kinase</fullName>
        <ecNumber evidence="2">2.7.13.3</ecNumber>
    </recommendedName>
</protein>
<dbReference type="RefSeq" id="WP_232563774.1">
    <property type="nucleotide sequence ID" value="NZ_JALPRF010000009.1"/>
</dbReference>
<dbReference type="SUPFAM" id="SSF47384">
    <property type="entry name" value="Homodimeric domain of signal transducing histidine kinase"/>
    <property type="match status" value="1"/>
</dbReference>
<keyword evidence="8" id="KW-0175">Coiled coil</keyword>
<evidence type="ECO:0000256" key="7">
    <source>
        <dbReference type="PROSITE-ProRule" id="PRU00169"/>
    </source>
</evidence>
<keyword evidence="12" id="KW-0067">ATP-binding</keyword>
<evidence type="ECO:0000256" key="8">
    <source>
        <dbReference type="SAM" id="Coils"/>
    </source>
</evidence>
<keyword evidence="6" id="KW-0804">Transcription</keyword>
<evidence type="ECO:0000313" key="12">
    <source>
        <dbReference type="EMBL" id="MCK8495578.1"/>
    </source>
</evidence>
<evidence type="ECO:0000256" key="3">
    <source>
        <dbReference type="ARBA" id="ARBA00022553"/>
    </source>
</evidence>
<sequence length="1047" mass="117455">MSAYKYVLLVCLVTLASLNVGYGQQVVPHLVRQFSNIAGVNLNVNGMQADGRGGLWLATEDGVARFDGQQFQSFHDPVRKEGDYYYQITPVSKGRMWLKMESGTSLSYVDVARQCIVRVPDTSKLVRNYLVKYGSHYLFADDQANLWIGLRHHGLLKYNPQTGAITHVVDQQLDVRGITQDRQGILYFTTTASGLFIYNPLTARLRNLRSNPQDKNSLSTDSTHGVYAQKNGHILIGMTNEVNLFKPTTNTVQRLRLSAVRSTNLLNHAHAPEMIPDQQDNLYFTVGTGTFCYTTTDSIRRVVLAEPTEYVESVYVSPANRLWVSANGKLYEYDLRKAPIDASLIILSVDINGIRLENNASATRNLRYDSLGRPTLTLAENDRFNIIFAPLATRQPIYNRWRMDGYEKSWRVTENAEGAASYQLPADQYTLLVNRTLSNGSWSSDILTLPVVVVPPFWKTNPFRLLILSLVGGLSYYIIRTRVRRRQLRQQLEREQQDAAALRQLDELKTHFFANISHEFRTPLTVILGMATELKSYDQMDPQWVQQAGSMIERNGTRLLKLINQILDLAKIGAGQMNLHPVRVNLVAFTRYVCESFHSLASANQIQLHFLTQEESCEVDVDQDKLQDILVNLLANALKFTPAGGRVRVQLTKSDGWQSFGSRGYHEEVVPPAGQNKPWVHISISDTGPGVDPSSLPRIFDRFYQLDNQPDGYGSTGIGLALVRELVMLMQGGLSVLSEPGQGTEFLVSLPLLRQATPTEAALPYSPAEMNQGQLIKPIEPEQVITPDRPRLLLVEDSDDVVSYIRHCVGTTYDVMRAENGQTGIDRALSETPDLILSDVMMPLKDGFTLCRTLKQEERTSHIPIVLLTARAATGDRITGLQYGADAYLVKPFQRQELLVVLANLLQSRRTLQHYYKQLALGISPSGSPGDLASEPLEDQFLQKLRAGIEEQLENPDLSIDQICQLMGMSRTTLHLKLTALTGMPISLYVRLLRLTKAQALLTTSSLTIAEVAYAVGFNDPKYFSRVFQEKYGQSPTTYRQSARAEQ</sequence>
<feature type="domain" description="Histidine kinase" evidence="10">
    <location>
        <begin position="515"/>
        <end position="754"/>
    </location>
</feature>
<dbReference type="Gene3D" id="3.40.50.2300">
    <property type="match status" value="1"/>
</dbReference>
<comment type="catalytic activity">
    <reaction evidence="1">
        <text>ATP + protein L-histidine = ADP + protein N-phospho-L-histidine.</text>
        <dbReference type="EC" id="2.7.13.3"/>
    </reaction>
</comment>
<dbReference type="Gene3D" id="3.30.565.10">
    <property type="entry name" value="Histidine kinase-like ATPase, C-terminal domain"/>
    <property type="match status" value="1"/>
</dbReference>
<dbReference type="PRINTS" id="PR00344">
    <property type="entry name" value="BCTRLSENSOR"/>
</dbReference>
<feature type="domain" description="Response regulatory" evidence="11">
    <location>
        <begin position="791"/>
        <end position="906"/>
    </location>
</feature>
<dbReference type="PANTHER" id="PTHR43547:SF2">
    <property type="entry name" value="HYBRID SIGNAL TRANSDUCTION HISTIDINE KINASE C"/>
    <property type="match status" value="1"/>
</dbReference>
<dbReference type="CDD" id="cd17574">
    <property type="entry name" value="REC_OmpR"/>
    <property type="match status" value="1"/>
</dbReference>
<keyword evidence="4" id="KW-0805">Transcription regulation</keyword>
<keyword evidence="12" id="KW-0547">Nucleotide-binding</keyword>
<dbReference type="PROSITE" id="PS01124">
    <property type="entry name" value="HTH_ARAC_FAMILY_2"/>
    <property type="match status" value="1"/>
</dbReference>
<dbReference type="SUPFAM" id="SSF55874">
    <property type="entry name" value="ATPase domain of HSP90 chaperone/DNA topoisomerase II/histidine kinase"/>
    <property type="match status" value="1"/>
</dbReference>
<dbReference type="Pfam" id="PF12833">
    <property type="entry name" value="HTH_18"/>
    <property type="match status" value="1"/>
</dbReference>
<dbReference type="InterPro" id="IPR003594">
    <property type="entry name" value="HATPase_dom"/>
</dbReference>
<evidence type="ECO:0000256" key="1">
    <source>
        <dbReference type="ARBA" id="ARBA00000085"/>
    </source>
</evidence>
<evidence type="ECO:0000256" key="5">
    <source>
        <dbReference type="ARBA" id="ARBA00023125"/>
    </source>
</evidence>
<dbReference type="SMART" id="SM00448">
    <property type="entry name" value="REC"/>
    <property type="match status" value="1"/>
</dbReference>
<reference evidence="12 13" key="1">
    <citation type="submission" date="2022-04" db="EMBL/GenBank/DDBJ databases">
        <title>Spirosoma sp. strain RP8 genome sequencing and assembly.</title>
        <authorList>
            <person name="Jung Y."/>
        </authorList>
    </citation>
    <scope>NUCLEOTIDE SEQUENCE [LARGE SCALE GENOMIC DNA]</scope>
    <source>
        <strain evidence="12 13">RP8</strain>
    </source>
</reference>
<dbReference type="SUPFAM" id="SSF63829">
    <property type="entry name" value="Calcium-dependent phosphotriesterase"/>
    <property type="match status" value="2"/>
</dbReference>
<dbReference type="SUPFAM" id="SSF52172">
    <property type="entry name" value="CheY-like"/>
    <property type="match status" value="1"/>
</dbReference>
<dbReference type="InterPro" id="IPR005467">
    <property type="entry name" value="His_kinase_dom"/>
</dbReference>
<dbReference type="Gene3D" id="2.130.10.10">
    <property type="entry name" value="YVTN repeat-like/Quinoprotein amine dehydrogenase"/>
    <property type="match status" value="1"/>
</dbReference>
<dbReference type="PROSITE" id="PS50110">
    <property type="entry name" value="RESPONSE_REGULATORY"/>
    <property type="match status" value="1"/>
</dbReference>
<dbReference type="Pfam" id="PF00512">
    <property type="entry name" value="HisKA"/>
    <property type="match status" value="1"/>
</dbReference>
<proteinExistence type="predicted"/>
<evidence type="ECO:0000313" key="13">
    <source>
        <dbReference type="Proteomes" id="UP001202180"/>
    </source>
</evidence>
<dbReference type="SUPFAM" id="SSF46689">
    <property type="entry name" value="Homeodomain-like"/>
    <property type="match status" value="1"/>
</dbReference>
<evidence type="ECO:0000256" key="2">
    <source>
        <dbReference type="ARBA" id="ARBA00012438"/>
    </source>
</evidence>
<dbReference type="PANTHER" id="PTHR43547">
    <property type="entry name" value="TWO-COMPONENT HISTIDINE KINASE"/>
    <property type="match status" value="1"/>
</dbReference>
<dbReference type="Pfam" id="PF00072">
    <property type="entry name" value="Response_reg"/>
    <property type="match status" value="1"/>
</dbReference>
<dbReference type="PROSITE" id="PS50109">
    <property type="entry name" value="HIS_KIN"/>
    <property type="match status" value="1"/>
</dbReference>
<dbReference type="InterPro" id="IPR003661">
    <property type="entry name" value="HisK_dim/P_dom"/>
</dbReference>
<gene>
    <name evidence="12" type="ORF">M0L20_27175</name>
</gene>
<evidence type="ECO:0000259" key="9">
    <source>
        <dbReference type="PROSITE" id="PS01124"/>
    </source>
</evidence>
<dbReference type="InterPro" id="IPR036097">
    <property type="entry name" value="HisK_dim/P_sf"/>
</dbReference>
<feature type="domain" description="HTH araC/xylS-type" evidence="9">
    <location>
        <begin position="943"/>
        <end position="1042"/>
    </location>
</feature>
<dbReference type="GO" id="GO:0005524">
    <property type="term" value="F:ATP binding"/>
    <property type="evidence" value="ECO:0007669"/>
    <property type="project" value="UniProtKB-KW"/>
</dbReference>
<comment type="caution">
    <text evidence="12">The sequence shown here is derived from an EMBL/GenBank/DDBJ whole genome shotgun (WGS) entry which is preliminary data.</text>
</comment>
<dbReference type="Proteomes" id="UP001202180">
    <property type="component" value="Unassembled WGS sequence"/>
</dbReference>
<dbReference type="EMBL" id="JALPRF010000009">
    <property type="protein sequence ID" value="MCK8495578.1"/>
    <property type="molecule type" value="Genomic_DNA"/>
</dbReference>
<dbReference type="Gene3D" id="2.60.40.10">
    <property type="entry name" value="Immunoglobulins"/>
    <property type="match status" value="1"/>
</dbReference>
<evidence type="ECO:0000256" key="4">
    <source>
        <dbReference type="ARBA" id="ARBA00023015"/>
    </source>
</evidence>
<feature type="coiled-coil region" evidence="8">
    <location>
        <begin position="478"/>
        <end position="505"/>
    </location>
</feature>
<dbReference type="SMART" id="SM00388">
    <property type="entry name" value="HisKA"/>
    <property type="match status" value="1"/>
</dbReference>
<dbReference type="InterPro" id="IPR018060">
    <property type="entry name" value="HTH_AraC"/>
</dbReference>
<dbReference type="Gene3D" id="1.10.287.130">
    <property type="match status" value="1"/>
</dbReference>
<dbReference type="InterPro" id="IPR004358">
    <property type="entry name" value="Sig_transdc_His_kin-like_C"/>
</dbReference>
<dbReference type="EC" id="2.7.13.3" evidence="2"/>
<evidence type="ECO:0000256" key="6">
    <source>
        <dbReference type="ARBA" id="ARBA00023163"/>
    </source>
</evidence>
<dbReference type="Gene3D" id="1.10.10.60">
    <property type="entry name" value="Homeodomain-like"/>
    <property type="match status" value="1"/>
</dbReference>
<dbReference type="InterPro" id="IPR011006">
    <property type="entry name" value="CheY-like_superfamily"/>
</dbReference>
<keyword evidence="13" id="KW-1185">Reference proteome</keyword>
<evidence type="ECO:0000259" key="11">
    <source>
        <dbReference type="PROSITE" id="PS50110"/>
    </source>
</evidence>
<accession>A0ABT0HVF0</accession>
<keyword evidence="3 7" id="KW-0597">Phosphoprotein</keyword>
<dbReference type="PROSITE" id="PS00041">
    <property type="entry name" value="HTH_ARAC_FAMILY_1"/>
    <property type="match status" value="1"/>
</dbReference>
<dbReference type="InterPro" id="IPR015943">
    <property type="entry name" value="WD40/YVTN_repeat-like_dom_sf"/>
</dbReference>
<dbReference type="Pfam" id="PF02518">
    <property type="entry name" value="HATPase_c"/>
    <property type="match status" value="1"/>
</dbReference>
<dbReference type="InterPro" id="IPR013783">
    <property type="entry name" value="Ig-like_fold"/>
</dbReference>
<organism evidence="12 13">
    <name type="scientific">Spirosoma liriopis</name>
    <dbReference type="NCBI Taxonomy" id="2937440"/>
    <lineage>
        <taxon>Bacteria</taxon>
        <taxon>Pseudomonadati</taxon>
        <taxon>Bacteroidota</taxon>
        <taxon>Cytophagia</taxon>
        <taxon>Cytophagales</taxon>
        <taxon>Cytophagaceae</taxon>
        <taxon>Spirosoma</taxon>
    </lineage>
</organism>
<evidence type="ECO:0000259" key="10">
    <source>
        <dbReference type="PROSITE" id="PS50109"/>
    </source>
</evidence>